<gene>
    <name evidence="1" type="ORF">CPELLU_LOCUS15910</name>
</gene>
<accession>A0A9N9J9T9</accession>
<keyword evidence="2" id="KW-1185">Reference proteome</keyword>
<reference evidence="1" key="1">
    <citation type="submission" date="2021-06" db="EMBL/GenBank/DDBJ databases">
        <authorList>
            <person name="Kallberg Y."/>
            <person name="Tangrot J."/>
            <person name="Rosling A."/>
        </authorList>
    </citation>
    <scope>NUCLEOTIDE SEQUENCE</scope>
    <source>
        <strain evidence="1">FL966</strain>
    </source>
</reference>
<proteinExistence type="predicted"/>
<evidence type="ECO:0000313" key="2">
    <source>
        <dbReference type="Proteomes" id="UP000789759"/>
    </source>
</evidence>
<evidence type="ECO:0000313" key="1">
    <source>
        <dbReference type="EMBL" id="CAG8771631.1"/>
    </source>
</evidence>
<protein>
    <submittedName>
        <fullName evidence="1">25053_t:CDS:1</fullName>
    </submittedName>
</protein>
<name>A0A9N9J9T9_9GLOM</name>
<dbReference type="Proteomes" id="UP000789759">
    <property type="component" value="Unassembled WGS sequence"/>
</dbReference>
<dbReference type="EMBL" id="CAJVQA010022023">
    <property type="protein sequence ID" value="CAG8771631.1"/>
    <property type="molecule type" value="Genomic_DNA"/>
</dbReference>
<organism evidence="1 2">
    <name type="scientific">Cetraspora pellucida</name>
    <dbReference type="NCBI Taxonomy" id="1433469"/>
    <lineage>
        <taxon>Eukaryota</taxon>
        <taxon>Fungi</taxon>
        <taxon>Fungi incertae sedis</taxon>
        <taxon>Mucoromycota</taxon>
        <taxon>Glomeromycotina</taxon>
        <taxon>Glomeromycetes</taxon>
        <taxon>Diversisporales</taxon>
        <taxon>Gigasporaceae</taxon>
        <taxon>Cetraspora</taxon>
    </lineage>
</organism>
<feature type="non-terminal residue" evidence="1">
    <location>
        <position position="1"/>
    </location>
</feature>
<dbReference type="AlphaFoldDB" id="A0A9N9J9T9"/>
<sequence>MIRNSTPSKDKDLLPDPISAPRNELAVLYLNAELQSENKNTEETSPIMEVDNEETPMPFCPSKSLLEQTEAQVLNSKESKALSTQKAQIVTDSKVSEALNKENINLEKNDDDALFTPADNTYTE</sequence>
<comment type="caution">
    <text evidence="1">The sequence shown here is derived from an EMBL/GenBank/DDBJ whole genome shotgun (WGS) entry which is preliminary data.</text>
</comment>